<evidence type="ECO:0000256" key="3">
    <source>
        <dbReference type="ARBA" id="ARBA00022553"/>
    </source>
</evidence>
<dbReference type="InterPro" id="IPR001242">
    <property type="entry name" value="Condensation_dom"/>
</dbReference>
<dbReference type="EMBL" id="JBHTGP010000018">
    <property type="protein sequence ID" value="MFD0690734.1"/>
    <property type="molecule type" value="Genomic_DNA"/>
</dbReference>
<dbReference type="InterPro" id="IPR023213">
    <property type="entry name" value="CAT-like_dom_sf"/>
</dbReference>
<dbReference type="Pfam" id="PF00668">
    <property type="entry name" value="Condensation"/>
    <property type="match status" value="2"/>
</dbReference>
<dbReference type="PROSITE" id="PS50075">
    <property type="entry name" value="CARRIER"/>
    <property type="match status" value="2"/>
</dbReference>
<dbReference type="Pfam" id="PF13193">
    <property type="entry name" value="AMP-binding_C"/>
    <property type="match status" value="2"/>
</dbReference>
<organism evidence="5 6">
    <name type="scientific">Actinomadura fibrosa</name>
    <dbReference type="NCBI Taxonomy" id="111802"/>
    <lineage>
        <taxon>Bacteria</taxon>
        <taxon>Bacillati</taxon>
        <taxon>Actinomycetota</taxon>
        <taxon>Actinomycetes</taxon>
        <taxon>Streptosporangiales</taxon>
        <taxon>Thermomonosporaceae</taxon>
        <taxon>Actinomadura</taxon>
    </lineage>
</organism>
<reference evidence="6" key="1">
    <citation type="journal article" date="2019" name="Int. J. Syst. Evol. Microbiol.">
        <title>The Global Catalogue of Microorganisms (GCM) 10K type strain sequencing project: providing services to taxonomists for standard genome sequencing and annotation.</title>
        <authorList>
            <consortium name="The Broad Institute Genomics Platform"/>
            <consortium name="The Broad Institute Genome Sequencing Center for Infectious Disease"/>
            <person name="Wu L."/>
            <person name="Ma J."/>
        </authorList>
    </citation>
    <scope>NUCLEOTIDE SEQUENCE [LARGE SCALE GENOMIC DNA]</scope>
    <source>
        <strain evidence="6">JCM 9371</strain>
    </source>
</reference>
<dbReference type="InterPro" id="IPR009081">
    <property type="entry name" value="PP-bd_ACP"/>
</dbReference>
<dbReference type="InterPro" id="IPR010071">
    <property type="entry name" value="AA_adenyl_dom"/>
</dbReference>
<dbReference type="PROSITE" id="PS00455">
    <property type="entry name" value="AMP_BINDING"/>
    <property type="match status" value="2"/>
</dbReference>
<gene>
    <name evidence="5" type="ORF">ACFQZM_40025</name>
</gene>
<dbReference type="InterPro" id="IPR036736">
    <property type="entry name" value="ACP-like_sf"/>
</dbReference>
<dbReference type="PANTHER" id="PTHR45527:SF1">
    <property type="entry name" value="FATTY ACID SYNTHASE"/>
    <property type="match status" value="1"/>
</dbReference>
<dbReference type="Gene3D" id="3.30.300.30">
    <property type="match status" value="2"/>
</dbReference>
<dbReference type="NCBIfam" id="TIGR01733">
    <property type="entry name" value="AA-adenyl-dom"/>
    <property type="match status" value="2"/>
</dbReference>
<accession>A0ABW2XX69</accession>
<dbReference type="PROSITE" id="PS00012">
    <property type="entry name" value="PHOSPHOPANTETHEINE"/>
    <property type="match status" value="2"/>
</dbReference>
<feature type="domain" description="Carrier" evidence="4">
    <location>
        <begin position="2053"/>
        <end position="2127"/>
    </location>
</feature>
<dbReference type="Proteomes" id="UP001597063">
    <property type="component" value="Unassembled WGS sequence"/>
</dbReference>
<protein>
    <submittedName>
        <fullName evidence="5">Non-ribosomal peptide synthetase</fullName>
    </submittedName>
</protein>
<dbReference type="Gene3D" id="3.40.50.1820">
    <property type="entry name" value="alpha/beta hydrolase"/>
    <property type="match status" value="1"/>
</dbReference>
<dbReference type="CDD" id="cd12117">
    <property type="entry name" value="A_NRPS_Srf_like"/>
    <property type="match status" value="2"/>
</dbReference>
<comment type="cofactor">
    <cofactor evidence="1">
        <name>pantetheine 4'-phosphate</name>
        <dbReference type="ChEBI" id="CHEBI:47942"/>
    </cofactor>
</comment>
<dbReference type="Gene3D" id="3.30.559.10">
    <property type="entry name" value="Chloramphenicol acetyltransferase-like domain"/>
    <property type="match status" value="2"/>
</dbReference>
<keyword evidence="3" id="KW-0597">Phosphoprotein</keyword>
<dbReference type="SUPFAM" id="SSF56801">
    <property type="entry name" value="Acetyl-CoA synthetase-like"/>
    <property type="match status" value="2"/>
</dbReference>
<dbReference type="InterPro" id="IPR000873">
    <property type="entry name" value="AMP-dep_synth/lig_dom"/>
</dbReference>
<dbReference type="RefSeq" id="WP_131761454.1">
    <property type="nucleotide sequence ID" value="NZ_CAACUY010000167.1"/>
</dbReference>
<dbReference type="SUPFAM" id="SSF47336">
    <property type="entry name" value="ACP-like"/>
    <property type="match status" value="2"/>
</dbReference>
<dbReference type="InterPro" id="IPR045851">
    <property type="entry name" value="AMP-bd_C_sf"/>
</dbReference>
<dbReference type="SMART" id="SM00823">
    <property type="entry name" value="PKS_PP"/>
    <property type="match status" value="2"/>
</dbReference>
<evidence type="ECO:0000256" key="2">
    <source>
        <dbReference type="ARBA" id="ARBA00022450"/>
    </source>
</evidence>
<dbReference type="InterPro" id="IPR020806">
    <property type="entry name" value="PKS_PP-bd"/>
</dbReference>
<evidence type="ECO:0000256" key="1">
    <source>
        <dbReference type="ARBA" id="ARBA00001957"/>
    </source>
</evidence>
<sequence>MSTHTAAPARLPLTAAQYGVWLAQRIDPASRAFELVQCVDVHGPVDTAAFADALRRAEAECGTFDVRIGEDEDGPYQVLGGPCPAPVPVVDLSGEPDPSAAADRAMERDRAVPFDLLRDRLSKDVLYKLADDRYRWYSRCHHLVVDGFGGALYHRRMAALYTAGVLGTEPDAGTRLGGVAELLRAEADYRASADREDDRAYWTRRLADLPEPISLAEPVSPGGPGAAGPHAPPFHRATARLSADAFGALTWAAREERTSWTVLVLAAVAAYLHRMTGAADLTIGIPVAARRGAMLAGPGMVSNELPLRLSLGPATTKGELVRQVSAELAGLLRHQRFPYDELRRELRRDQGDGTAPADGDRHLFGVSVNIMPLDGSLTFAGHRSTVRTLDNGPVRDLTLTIAADGASGGLVVDVDAVAGRYGAAAVARHRDRLRDLLAAFAAAGPRERVGAFELAAPAERDALLGAWGRNARPPRRTAPTIHEEFARRAARTPDAVAVVFDGRRLTYAELDARSDALARRLVRLGVRAEDPVGVLQERGASLVVSLLAVLKAGGAYIPLERRFPPATVRAVMRDLGVAVLLTDAESGGAEFADAVAVVPVGEEPAEDDGTASAGDEPAVPVPVGGDALAYVMWTSGSSGGAKGVGVPHRAVLRLADDEVWGPGEVGRVLVHSAQAFDASVFELWVPLLNGGGVVMCAGELDVETLGRLVDEWAVLAVWLTAGLFDLVAAEEPGVLAGLLRVWTGGDVVSGWAVRRVMEACPGLEVVDGYGPTETTVFASRFVMDSAEAVPDVVPIGEPMDGSVLYVLDGALRLVPEGVVGELYVGGDGLARGYVNRPALSAERFVADPFGVAGSRMYRTGDLVRWDGRGRLMFVGRADDQVKVRGFRIEPAEVEAALARHPSVRQALVIARQDRPGTRQLVAYVVPAEGSHGLDAAALRDHLAPVLPDYMLPSAFVAMDAVPRTANGKVDRRALPAPEFTAATRHRAPRGPRETMLSALFADVLGRERVGADDGFFDLGGDSITAIQLVARARAAGCEITARDVYAHRTVAGLAGIARDVTAEPEDASAGEPLLDLDEDELAHLARAGTGRAAEYLPLSPLQEGLLFHALYDTGGVDFYNVQVACDLTGVLDAALLRASCRRLAARHPALRAGFVQCRSGRAVQAVTEAADVPWTEIDLTGVDAEARGARAAEALAAERTRRFAMDRPPLVRFTLLRLDEQHHVLAFTHHHILLDGWSLVRVLQDLFDLYAHGADGAGLSEPAHFRGHLAWLAARDAGAAAAAWRDALAGIDEPTLLAPGSAETAPTALPELLAAELPEASTAALAASARDLGVTVSTLVQVAWALFLAARTGRRDVVFGTTVSGRPPELAGVESMVGLLMNTVPVRVRLDGTETLRDLARRIQDEQTALLPHQYLGLAEIRRLAGAGELFDTTIVYENVPVGDALSRTAVTDDLHVTVDRSGAVVAATHYPLSLTVFPGERLRLELNHRAGALDRTAAEAFTAGVRHLLESFSGNEDLPVSRFDPASRAERARVLEWGGAARPAAPDVRSSIPERFARRAAESPDAVAVVSGGASLTYAGLDARSERLARHLTGLGVRPGDRVAILQRRSADEVVSLLGVLKAGGAYVPLDARFPESALREVARDIGARAVLTDADSGGLSLGPDVAVVSLRDLDLDGPTVPDRVPVRVSADDLAYVMWTSGSTGGAKGVAVSHRAVLRLADDGVWGPGESGRVLVHSAQAFDASVFELWVPLLNGGGVVMCAGELDVETLRRLVEDSDVSAAWLTAGLFTLVAAEDPACLAKLRRVWTGGDVVPGWAVRRVMETCPGLEVVDGYGPTETTVFASRFVMESAQTVPDTVPIGEPMDGSVLYVLDGALRLVPEGVVGELYVGGDGLARGYVNRPALSAERFVADPFGAAGSRMYRTGDLARWDGRGRLMFVGRADDQVKVRGFRIEPAEVEAALVDHGAVAQTVVMARQDRPGVKRLVAYVVPTLDGGFDARELRDHLAAALPEFMVPSAFVPLDAVPVTANGKVDRRALPAPDPAVSAGFRAPVTEAERILCRLYGETLALERVGVDDDFFEAGGDSIIAIQLVARARDRGLEITPREVFERRTVAALAEAARTVAPEDAEPPAPEPIVLDDDELADLEHLWHTNDDPP</sequence>
<keyword evidence="6" id="KW-1185">Reference proteome</keyword>
<dbReference type="Pfam" id="PF00501">
    <property type="entry name" value="AMP-binding"/>
    <property type="match status" value="2"/>
</dbReference>
<keyword evidence="2" id="KW-0596">Phosphopantetheine</keyword>
<dbReference type="InterPro" id="IPR006162">
    <property type="entry name" value="Ppantetheine_attach_site"/>
</dbReference>
<name>A0ABW2XX69_9ACTN</name>
<dbReference type="SUPFAM" id="SSF52777">
    <property type="entry name" value="CoA-dependent acyltransferases"/>
    <property type="match status" value="4"/>
</dbReference>
<dbReference type="Gene3D" id="2.30.38.10">
    <property type="entry name" value="Luciferase, Domain 3"/>
    <property type="match status" value="2"/>
</dbReference>
<evidence type="ECO:0000313" key="5">
    <source>
        <dbReference type="EMBL" id="MFD0690734.1"/>
    </source>
</evidence>
<feature type="domain" description="Carrier" evidence="4">
    <location>
        <begin position="987"/>
        <end position="1061"/>
    </location>
</feature>
<proteinExistence type="predicted"/>
<evidence type="ECO:0000313" key="6">
    <source>
        <dbReference type="Proteomes" id="UP001597063"/>
    </source>
</evidence>
<dbReference type="Gene3D" id="3.40.50.980">
    <property type="match status" value="4"/>
</dbReference>
<dbReference type="InterPro" id="IPR025110">
    <property type="entry name" value="AMP-bd_C"/>
</dbReference>
<evidence type="ECO:0000259" key="4">
    <source>
        <dbReference type="PROSITE" id="PS50075"/>
    </source>
</evidence>
<dbReference type="InterPro" id="IPR020845">
    <property type="entry name" value="AMP-binding_CS"/>
</dbReference>
<dbReference type="Pfam" id="PF00550">
    <property type="entry name" value="PP-binding"/>
    <property type="match status" value="2"/>
</dbReference>
<comment type="caution">
    <text evidence="5">The sequence shown here is derived from an EMBL/GenBank/DDBJ whole genome shotgun (WGS) entry which is preliminary data.</text>
</comment>
<dbReference type="Gene3D" id="3.30.559.30">
    <property type="entry name" value="Nonribosomal peptide synthetase, condensation domain"/>
    <property type="match status" value="2"/>
</dbReference>
<dbReference type="InterPro" id="IPR029058">
    <property type="entry name" value="AB_hydrolase_fold"/>
</dbReference>
<dbReference type="Gene3D" id="1.10.1200.10">
    <property type="entry name" value="ACP-like"/>
    <property type="match status" value="1"/>
</dbReference>
<dbReference type="PANTHER" id="PTHR45527">
    <property type="entry name" value="NONRIBOSOMAL PEPTIDE SYNTHETASE"/>
    <property type="match status" value="1"/>
</dbReference>